<protein>
    <submittedName>
        <fullName evidence="3">Uncharacterized protein</fullName>
    </submittedName>
</protein>
<feature type="region of interest" description="Disordered" evidence="2">
    <location>
        <begin position="222"/>
        <end position="241"/>
    </location>
</feature>
<name>A0A3S1BQ10_ELYCH</name>
<keyword evidence="4" id="KW-1185">Reference proteome</keyword>
<gene>
    <name evidence="3" type="ORF">EGW08_003527</name>
</gene>
<proteinExistence type="predicted"/>
<reference evidence="3 4" key="1">
    <citation type="submission" date="2019-01" db="EMBL/GenBank/DDBJ databases">
        <title>A draft genome assembly of the solar-powered sea slug Elysia chlorotica.</title>
        <authorList>
            <person name="Cai H."/>
            <person name="Li Q."/>
            <person name="Fang X."/>
            <person name="Li J."/>
            <person name="Curtis N.E."/>
            <person name="Altenburger A."/>
            <person name="Shibata T."/>
            <person name="Feng M."/>
            <person name="Maeda T."/>
            <person name="Schwartz J.A."/>
            <person name="Shigenobu S."/>
            <person name="Lundholm N."/>
            <person name="Nishiyama T."/>
            <person name="Yang H."/>
            <person name="Hasebe M."/>
            <person name="Li S."/>
            <person name="Pierce S.K."/>
            <person name="Wang J."/>
        </authorList>
    </citation>
    <scope>NUCLEOTIDE SEQUENCE [LARGE SCALE GENOMIC DNA]</scope>
    <source>
        <strain evidence="3">EC2010</strain>
        <tissue evidence="3">Whole organism of an adult</tissue>
    </source>
</reference>
<sequence>MPPFNIVPSPRHVYRLLLWMCRRSQFRHLLPHEGKKVRYVAVQTGSTLELQDMEEEKSEESNIDGHYTRNDVMSMLIRRYVRHIERMKIEGEDGESTSSDEQLRRQVERLGSRVEQRLNELSANTARLQRDLDKVKAEGGEAQKLQVEHYDRFIEFSGRKTSETDRYAALLNEAKLQILSRMDSERIQMERVLEHRVGTLARKLDESTISLSQQVDRLQAITARGSSPGSSSSSPLHKPKY</sequence>
<dbReference type="OrthoDB" id="2373987at2759"/>
<feature type="coiled-coil region" evidence="1">
    <location>
        <begin position="104"/>
        <end position="138"/>
    </location>
</feature>
<keyword evidence="1" id="KW-0175">Coiled coil</keyword>
<evidence type="ECO:0000313" key="3">
    <source>
        <dbReference type="EMBL" id="RUS88712.1"/>
    </source>
</evidence>
<dbReference type="AlphaFoldDB" id="A0A3S1BQ10"/>
<accession>A0A3S1BQ10</accession>
<evidence type="ECO:0000256" key="1">
    <source>
        <dbReference type="SAM" id="Coils"/>
    </source>
</evidence>
<organism evidence="3 4">
    <name type="scientific">Elysia chlorotica</name>
    <name type="common">Eastern emerald elysia</name>
    <name type="synonym">Sea slug</name>
    <dbReference type="NCBI Taxonomy" id="188477"/>
    <lineage>
        <taxon>Eukaryota</taxon>
        <taxon>Metazoa</taxon>
        <taxon>Spiralia</taxon>
        <taxon>Lophotrochozoa</taxon>
        <taxon>Mollusca</taxon>
        <taxon>Gastropoda</taxon>
        <taxon>Heterobranchia</taxon>
        <taxon>Euthyneura</taxon>
        <taxon>Panpulmonata</taxon>
        <taxon>Sacoglossa</taxon>
        <taxon>Placobranchoidea</taxon>
        <taxon>Plakobranchidae</taxon>
        <taxon>Elysia</taxon>
    </lineage>
</organism>
<feature type="compositionally biased region" description="Low complexity" evidence="2">
    <location>
        <begin position="225"/>
        <end position="235"/>
    </location>
</feature>
<dbReference type="EMBL" id="RQTK01000075">
    <property type="protein sequence ID" value="RUS88712.1"/>
    <property type="molecule type" value="Genomic_DNA"/>
</dbReference>
<evidence type="ECO:0000313" key="4">
    <source>
        <dbReference type="Proteomes" id="UP000271974"/>
    </source>
</evidence>
<dbReference type="Proteomes" id="UP000271974">
    <property type="component" value="Unassembled WGS sequence"/>
</dbReference>
<evidence type="ECO:0000256" key="2">
    <source>
        <dbReference type="SAM" id="MobiDB-lite"/>
    </source>
</evidence>
<comment type="caution">
    <text evidence="3">The sequence shown here is derived from an EMBL/GenBank/DDBJ whole genome shotgun (WGS) entry which is preliminary data.</text>
</comment>